<dbReference type="GO" id="GO:0000049">
    <property type="term" value="F:tRNA binding"/>
    <property type="evidence" value="ECO:0007669"/>
    <property type="project" value="InterPro"/>
</dbReference>
<dbReference type="PRINTS" id="PR00984">
    <property type="entry name" value="TRNASYNTHILE"/>
</dbReference>
<keyword evidence="10" id="KW-0472">Membrane</keyword>
<dbReference type="InterPro" id="IPR001412">
    <property type="entry name" value="aa-tRNA-synth_I_CS"/>
</dbReference>
<dbReference type="Pfam" id="PF05193">
    <property type="entry name" value="Peptidase_M16_C"/>
    <property type="match status" value="1"/>
</dbReference>
<evidence type="ECO:0000256" key="5">
    <source>
        <dbReference type="ARBA" id="ARBA00022741"/>
    </source>
</evidence>
<dbReference type="CDD" id="cd07960">
    <property type="entry name" value="Anticodon_Ia_Ile_BEm"/>
    <property type="match status" value="1"/>
</dbReference>
<evidence type="ECO:0000313" key="16">
    <source>
        <dbReference type="Proteomes" id="UP001178507"/>
    </source>
</evidence>
<dbReference type="Gene3D" id="1.10.730.20">
    <property type="match status" value="1"/>
</dbReference>
<proteinExistence type="inferred from homology"/>
<evidence type="ECO:0000256" key="10">
    <source>
        <dbReference type="SAM" id="Phobius"/>
    </source>
</evidence>
<dbReference type="Gene3D" id="3.30.830.10">
    <property type="entry name" value="Metalloenzyme, LuxS/M16 peptidase-like"/>
    <property type="match status" value="2"/>
</dbReference>
<dbReference type="InterPro" id="IPR011765">
    <property type="entry name" value="Pept_M16_N"/>
</dbReference>
<dbReference type="PANTHER" id="PTHR42765:SF1">
    <property type="entry name" value="ISOLEUCINE--TRNA LIGASE, MITOCHONDRIAL"/>
    <property type="match status" value="1"/>
</dbReference>
<evidence type="ECO:0000256" key="9">
    <source>
        <dbReference type="ARBA" id="ARBA00032665"/>
    </source>
</evidence>
<dbReference type="InterPro" id="IPR050081">
    <property type="entry name" value="Ile-tRNA_ligase"/>
</dbReference>
<evidence type="ECO:0000256" key="4">
    <source>
        <dbReference type="ARBA" id="ARBA00022598"/>
    </source>
</evidence>
<feature type="domain" description="Peptidase M16 C-terminal" evidence="13">
    <location>
        <begin position="1463"/>
        <end position="1645"/>
    </location>
</feature>
<dbReference type="InterPro" id="IPR011249">
    <property type="entry name" value="Metalloenz_LuxS/M16"/>
</dbReference>
<dbReference type="FunFam" id="3.40.50.620:FF:000042">
    <property type="entry name" value="Isoleucine--tRNA ligase"/>
    <property type="match status" value="1"/>
</dbReference>
<dbReference type="PANTHER" id="PTHR42765">
    <property type="entry name" value="SOLEUCYL-TRNA SYNTHETASE"/>
    <property type="match status" value="1"/>
</dbReference>
<organism evidence="15 16">
    <name type="scientific">Effrenium voratum</name>
    <dbReference type="NCBI Taxonomy" id="2562239"/>
    <lineage>
        <taxon>Eukaryota</taxon>
        <taxon>Sar</taxon>
        <taxon>Alveolata</taxon>
        <taxon>Dinophyceae</taxon>
        <taxon>Suessiales</taxon>
        <taxon>Symbiodiniaceae</taxon>
        <taxon>Effrenium</taxon>
    </lineage>
</organism>
<feature type="domain" description="Peptidase M16 N-terminal" evidence="12">
    <location>
        <begin position="1310"/>
        <end position="1455"/>
    </location>
</feature>
<dbReference type="InterPro" id="IPR033708">
    <property type="entry name" value="Anticodon_Ile_BEm"/>
</dbReference>
<dbReference type="GO" id="GO:0004822">
    <property type="term" value="F:isoleucine-tRNA ligase activity"/>
    <property type="evidence" value="ECO:0007669"/>
    <property type="project" value="UniProtKB-EC"/>
</dbReference>
<keyword evidence="6" id="KW-0067">ATP-binding</keyword>
<evidence type="ECO:0000256" key="1">
    <source>
        <dbReference type="ARBA" id="ARBA00005594"/>
    </source>
</evidence>
<dbReference type="GO" id="GO:0004222">
    <property type="term" value="F:metalloendopeptidase activity"/>
    <property type="evidence" value="ECO:0007669"/>
    <property type="project" value="InterPro"/>
</dbReference>
<feature type="transmembrane region" description="Helical" evidence="10">
    <location>
        <begin position="1046"/>
        <end position="1063"/>
    </location>
</feature>
<keyword evidence="7" id="KW-0648">Protein biosynthesis</keyword>
<dbReference type="PROSITE" id="PS00143">
    <property type="entry name" value="INSULINASE"/>
    <property type="match status" value="1"/>
</dbReference>
<dbReference type="SUPFAM" id="SSF52374">
    <property type="entry name" value="Nucleotidylyl transferase"/>
    <property type="match status" value="1"/>
</dbReference>
<dbReference type="HAMAP" id="MF_00161">
    <property type="entry name" value="LspA"/>
    <property type="match status" value="1"/>
</dbReference>
<dbReference type="PROSITE" id="PS00855">
    <property type="entry name" value="SPASE_II"/>
    <property type="match status" value="1"/>
</dbReference>
<dbReference type="GO" id="GO:0016020">
    <property type="term" value="C:membrane"/>
    <property type="evidence" value="ECO:0007669"/>
    <property type="project" value="InterPro"/>
</dbReference>
<dbReference type="InterPro" id="IPR023585">
    <property type="entry name" value="Ile-tRNA-ligase_type1"/>
</dbReference>
<evidence type="ECO:0000256" key="8">
    <source>
        <dbReference type="ARBA" id="ARBA00023146"/>
    </source>
</evidence>
<reference evidence="15" key="1">
    <citation type="submission" date="2023-08" db="EMBL/GenBank/DDBJ databases">
        <authorList>
            <person name="Chen Y."/>
            <person name="Shah S."/>
            <person name="Dougan E. K."/>
            <person name="Thang M."/>
            <person name="Chan C."/>
        </authorList>
    </citation>
    <scope>NUCLEOTIDE SEQUENCE</scope>
</reference>
<evidence type="ECO:0000259" key="13">
    <source>
        <dbReference type="Pfam" id="PF05193"/>
    </source>
</evidence>
<dbReference type="InterPro" id="IPR009008">
    <property type="entry name" value="Val/Leu/Ile-tRNA-synth_edit"/>
</dbReference>
<dbReference type="GO" id="GO:0004190">
    <property type="term" value="F:aspartic-type endopeptidase activity"/>
    <property type="evidence" value="ECO:0007669"/>
    <property type="project" value="InterPro"/>
</dbReference>
<keyword evidence="4" id="KW-0436">Ligase</keyword>
<dbReference type="NCBIfam" id="TIGR00077">
    <property type="entry name" value="lspA"/>
    <property type="match status" value="1"/>
</dbReference>
<dbReference type="SUPFAM" id="SSF47323">
    <property type="entry name" value="Anticodon-binding domain of a subclass of class I aminoacyl-tRNA synthetases"/>
    <property type="match status" value="1"/>
</dbReference>
<protein>
    <recommendedName>
        <fullName evidence="2">isoleucine--tRNA ligase</fullName>
        <ecNumber evidence="2">6.1.1.5</ecNumber>
    </recommendedName>
    <alternativeName>
        <fullName evidence="9">Isoleucyl-tRNA synthetase</fullName>
    </alternativeName>
</protein>
<keyword evidence="10" id="KW-0812">Transmembrane</keyword>
<dbReference type="InterPro" id="IPR002300">
    <property type="entry name" value="aa-tRNA-synth_Ia"/>
</dbReference>
<dbReference type="SUPFAM" id="SSF63411">
    <property type="entry name" value="LuxS/MPP-like metallohydrolase"/>
    <property type="match status" value="2"/>
</dbReference>
<dbReference type="HAMAP" id="MF_02002">
    <property type="entry name" value="Ile_tRNA_synth_type1"/>
    <property type="match status" value="1"/>
</dbReference>
<dbReference type="InterPro" id="IPR001431">
    <property type="entry name" value="Pept_M16_Zn_BS"/>
</dbReference>
<accession>A0AA36HJZ0</accession>
<dbReference type="GO" id="GO:0005829">
    <property type="term" value="C:cytosol"/>
    <property type="evidence" value="ECO:0007669"/>
    <property type="project" value="TreeGrafter"/>
</dbReference>
<dbReference type="EMBL" id="CAUJNA010000001">
    <property type="protein sequence ID" value="CAJ1369922.1"/>
    <property type="molecule type" value="Genomic_DNA"/>
</dbReference>
<dbReference type="Gene3D" id="3.40.50.620">
    <property type="entry name" value="HUPs"/>
    <property type="match status" value="2"/>
</dbReference>
<keyword evidence="10" id="KW-1133">Transmembrane helix</keyword>
<evidence type="ECO:0000259" key="14">
    <source>
        <dbReference type="Pfam" id="PF08264"/>
    </source>
</evidence>
<evidence type="ECO:0000259" key="11">
    <source>
        <dbReference type="Pfam" id="PF00133"/>
    </source>
</evidence>
<feature type="domain" description="Aminoacyl-tRNA synthetase class Ia" evidence="11">
    <location>
        <begin position="33"/>
        <end position="694"/>
    </location>
</feature>
<dbReference type="Pfam" id="PF08264">
    <property type="entry name" value="Anticodon_1"/>
    <property type="match status" value="1"/>
</dbReference>
<evidence type="ECO:0000313" key="15">
    <source>
        <dbReference type="EMBL" id="CAJ1369922.1"/>
    </source>
</evidence>
<dbReference type="InterPro" id="IPR009080">
    <property type="entry name" value="tRNAsynth_Ia_anticodon-bd"/>
</dbReference>
<dbReference type="SUPFAM" id="SSF50677">
    <property type="entry name" value="ValRS/IleRS/LeuRS editing domain"/>
    <property type="match status" value="1"/>
</dbReference>
<dbReference type="InterPro" id="IPR002301">
    <property type="entry name" value="Ile-tRNA-ligase"/>
</dbReference>
<comment type="similarity">
    <text evidence="1">Belongs to the class-I aminoacyl-tRNA synthetase family.</text>
</comment>
<evidence type="ECO:0000256" key="3">
    <source>
        <dbReference type="ARBA" id="ARBA00022490"/>
    </source>
</evidence>
<dbReference type="GO" id="GO:0002161">
    <property type="term" value="F:aminoacyl-tRNA deacylase activity"/>
    <property type="evidence" value="ECO:0007669"/>
    <property type="project" value="InterPro"/>
</dbReference>
<sequence>MTETDKRDYSETLNLPKTDFPMRAGLPKKEPEILARWEKLDIYNKLRAQGATRDKFVLHDGPPYANGNIHIGHALNKTLKDIVTRSMQMMGFESNYVPGWDCHGLPIEWKIEEQYRAKGKNKDEVPINEFRKECREFAEHWIDVQRKEFKRLGIEGDWDNPYLTMRFESEAVIAQELMKFAMSGQLYRGSKPVMWSVVEKTALAEAEIEYQDHKSDMIWVKFPVVTAGGSDQAAVEQLLDASLVIWTTTPWTIPGNRAICFSSRIAYSLFEVTQDGLPDENWVQKGDLLILADALAADVFKNARISDFNRVRAVTADELEAITCAHPLADLGLGGYEFDVPVLDGDHVTDDAGTGFVHTAPGHGSDDFEIWMDKRAELDARGINTAIPFTVADDGFYTKDAPGFEGAEVITHKGEKGKANKVVIEKLKESGNLIGLGRLNHSYPHSWRSKKPVIFRNTPQWFVYMDKTLSGEGDTLRTRALNAIDETRFVPGSGQNRLRSMIENRPDWVLSRQRAWGVPITVFIHKETSDVLKDEAVNARIYEAFCDEGADAWYAEGAKERFLGNDYLADDWDMVTDILDVWFDSGSTHAFVLEKRDDLNPTRKKDGGKDYVLYLEGSDQHRGWFHSSLLESCGTRGTAPYDAVLTHGFTMAEDGRKMSKSLNNQVFPQDIIKQYGADILRLWVASTDYWEDQRLGQEIIKTNVDSYRKLRNTLRWMLGSLAHATGEEVSIADMPELERLMLHRLAELDALVREAYWEFDYKKVTHQLFTFMTVELSAFYFDIRKDTLYCDAESSARRKASLFVIDKLFNCLVTWMAPMLPFTMDETWVTRYGEETSVHLEQFPVVPAEWRDEDLAAKWAKIRTVRRVITGALEIERREKRIGSSLEAHPVVHVTDPDLMAALEGQNMADIAITSQLTLSSGAAPNGAFTLEDTKGVAVVPALAEGQKCARSWKILPEVGTDRDYPDVTLRDAAVSKLWLLYGFELGTNGPVELFPVLEFVLVWNRGVSYGLFQQDGDTGRWLLAGLTVAITIGLWIWSARCQTKLVAFALALVIGGAIGNGIDRIAYGAVVDFVHFHVGTFSWYVFNLADVWIVAGVAALLYAADGTSQAPDVALVNSLMSGLGAVDPNAKPIDYKPRAPLAMPAEPGKLPEPETEVAGTDAQNWPQQQENAQYRELKELYADTGGLNKQPLTPEQMRGFKITGVTGQTTRDLEAERRDNDIAEGEVQTRAQQREEWEKLQQLKAQQAGLEDNGIATRRFLTEPPSSYSTPSPDAPMPDIVAADSLLTSDIVIAPNLESFTLENGLQVIVIPDRRAPVATHMIWYKVGSADEPEGQSGVAHFLEHLMFKGTKAYPDGAFSKMIAERGGQENAFTSLDYTAYFQKVAKEHLPLMMKLEADRMENLVLTEEIVAPERDVVLEERRSRVDSEPGSRLREAMNAITFVNHPYGSPVIGWESEIEALNKDAAIDFYDRFYTPNNAVVVIAGDVDVEKIRELAIETYGKVARRAEPGERVRPLEPPLSGERRIAVSDPRVRQETISQTWVVPSQSTGQGRTPEALDVLSYILGEGPSSRLHKALVLGQEAAIGAGAYYQSRALNDGRFGVYAAPRPGKTLEEMERLIAAELQKVIETGVSEEEVARAKNSMLASAIYAQDSQSGLARLFGGALATGQTVEDVQSWPAQISAVTPADVLEAARSYLTKIPVYGELRIESGTEPAAALTNATEVNDKS</sequence>
<dbReference type="Pfam" id="PF01252">
    <property type="entry name" value="Peptidase_A8"/>
    <property type="match status" value="1"/>
</dbReference>
<comment type="caution">
    <text evidence="15">The sequence shown here is derived from an EMBL/GenBank/DDBJ whole genome shotgun (WGS) entry which is preliminary data.</text>
</comment>
<dbReference type="Proteomes" id="UP001178507">
    <property type="component" value="Unassembled WGS sequence"/>
</dbReference>
<dbReference type="GO" id="GO:0005524">
    <property type="term" value="F:ATP binding"/>
    <property type="evidence" value="ECO:0007669"/>
    <property type="project" value="UniProtKB-KW"/>
</dbReference>
<evidence type="ECO:0000256" key="2">
    <source>
        <dbReference type="ARBA" id="ARBA00013165"/>
    </source>
</evidence>
<feature type="domain" description="Methionyl/Valyl/Leucyl/Isoleucyl-tRNA synthetase anticodon-binding" evidence="14">
    <location>
        <begin position="739"/>
        <end position="889"/>
    </location>
</feature>
<keyword evidence="3" id="KW-0963">Cytoplasm</keyword>
<feature type="transmembrane region" description="Helical" evidence="10">
    <location>
        <begin position="1022"/>
        <end position="1039"/>
    </location>
</feature>
<dbReference type="FunFam" id="3.90.740.10:FF:000022">
    <property type="entry name" value="Isoleucine--tRNA ligase"/>
    <property type="match status" value="1"/>
</dbReference>
<evidence type="ECO:0000256" key="6">
    <source>
        <dbReference type="ARBA" id="ARBA00022840"/>
    </source>
</evidence>
<dbReference type="GO" id="GO:0006428">
    <property type="term" value="P:isoleucyl-tRNA aminoacylation"/>
    <property type="evidence" value="ECO:0007669"/>
    <property type="project" value="InterPro"/>
</dbReference>
<gene>
    <name evidence="15" type="ORF">EVOR1521_LOCUS567</name>
</gene>
<dbReference type="GO" id="GO:0046872">
    <property type="term" value="F:metal ion binding"/>
    <property type="evidence" value="ECO:0007669"/>
    <property type="project" value="InterPro"/>
</dbReference>
<dbReference type="EC" id="6.1.1.5" evidence="2"/>
<evidence type="ECO:0000259" key="12">
    <source>
        <dbReference type="Pfam" id="PF00675"/>
    </source>
</evidence>
<dbReference type="Pfam" id="PF00133">
    <property type="entry name" value="tRNA-synt_1"/>
    <property type="match status" value="1"/>
</dbReference>
<dbReference type="NCBIfam" id="TIGR00392">
    <property type="entry name" value="ileS"/>
    <property type="match status" value="1"/>
</dbReference>
<keyword evidence="5" id="KW-0547">Nucleotide-binding</keyword>
<dbReference type="Gene3D" id="3.90.740.10">
    <property type="entry name" value="Valyl/Leucyl/Isoleucyl-tRNA synthetase, editing domain"/>
    <property type="match status" value="1"/>
</dbReference>
<dbReference type="InterPro" id="IPR001872">
    <property type="entry name" value="Peptidase_A8"/>
</dbReference>
<evidence type="ECO:0000256" key="7">
    <source>
        <dbReference type="ARBA" id="ARBA00022917"/>
    </source>
</evidence>
<dbReference type="GO" id="GO:0006508">
    <property type="term" value="P:proteolysis"/>
    <property type="evidence" value="ECO:0007669"/>
    <property type="project" value="InterPro"/>
</dbReference>
<dbReference type="InterPro" id="IPR013155">
    <property type="entry name" value="M/V/L/I-tRNA-synth_anticd-bd"/>
</dbReference>
<keyword evidence="8" id="KW-0030">Aminoacyl-tRNA synthetase</keyword>
<keyword evidence="16" id="KW-1185">Reference proteome</keyword>
<dbReference type="Pfam" id="PF00675">
    <property type="entry name" value="Peptidase_M16"/>
    <property type="match status" value="1"/>
</dbReference>
<name>A0AA36HJZ0_9DINO</name>
<dbReference type="InterPro" id="IPR007863">
    <property type="entry name" value="Peptidase_M16_C"/>
</dbReference>
<dbReference type="PROSITE" id="PS00178">
    <property type="entry name" value="AA_TRNA_LIGASE_I"/>
    <property type="match status" value="1"/>
</dbReference>
<dbReference type="InterPro" id="IPR014729">
    <property type="entry name" value="Rossmann-like_a/b/a_fold"/>
</dbReference>